<dbReference type="OrthoDB" id="53049at2"/>
<keyword evidence="3" id="KW-1185">Reference proteome</keyword>
<comment type="caution">
    <text evidence="2">The sequence shown here is derived from an EMBL/GenBank/DDBJ whole genome shotgun (WGS) entry which is preliminary data.</text>
</comment>
<feature type="chain" id="PRO_5014340585" description="Carboxypeptidase regulatory-like domain-containing protein" evidence="1">
    <location>
        <begin position="27"/>
        <end position="594"/>
    </location>
</feature>
<evidence type="ECO:0000256" key="1">
    <source>
        <dbReference type="SAM" id="SignalP"/>
    </source>
</evidence>
<dbReference type="EMBL" id="PPPD01000001">
    <property type="protein sequence ID" value="PNY82005.1"/>
    <property type="molecule type" value="Genomic_DNA"/>
</dbReference>
<gene>
    <name evidence="2" type="ORF">CVO96_12070</name>
</gene>
<feature type="signal peptide" evidence="1">
    <location>
        <begin position="1"/>
        <end position="26"/>
    </location>
</feature>
<dbReference type="Proteomes" id="UP000236379">
    <property type="component" value="Unassembled WGS sequence"/>
</dbReference>
<reference evidence="2 3" key="1">
    <citation type="submission" date="2018-01" db="EMBL/GenBank/DDBJ databases">
        <title>Deinococcus koreensis sp. nov., a radiation-resistant bacterium isolated from river water.</title>
        <authorList>
            <person name="Choi A."/>
        </authorList>
    </citation>
    <scope>NUCLEOTIDE SEQUENCE [LARGE SCALE GENOMIC DNA]</scope>
    <source>
        <strain evidence="2 3">SJW1-2</strain>
    </source>
</reference>
<dbReference type="GO" id="GO:0030246">
    <property type="term" value="F:carbohydrate binding"/>
    <property type="evidence" value="ECO:0007669"/>
    <property type="project" value="InterPro"/>
</dbReference>
<dbReference type="SUPFAM" id="SSF49452">
    <property type="entry name" value="Starch-binding domain-like"/>
    <property type="match status" value="1"/>
</dbReference>
<sequence>MNRSRTLPLLALTGLILSACSGGSNSPNPTPGPVLNGPGVVRGIIVDQNIGAPVAGSTITVYQDSKVITTLPSKADGSFDISGLPEGTYDLKARKSGMAGSDVYGLIVGTDPLDLRMVQRPAFETSGTAEPATLTLTRADGTTPLAGSTFTDKVDFQITTSAGSKHTGPLRVIYAQLGRTPGSASVTGSSTDGKWLFNPPQDQLGPTTTDKVTLPNAASPNFVKGFGSTSGETVFMEILAVDFNYNYSRYIVPITLVNTSASAAATVSAPTQAAAISYTLKQEGDWTRPYSTPGHEGAALGGDAAPNGSGVFVEVRWCYTNTAATPFAFDIERSSDGTSFSKIGTVAGASDATACPANQLTRPFFYRDNSAALAVGKTFTYRVVARGANMAPSNSTATSPLAPFMPKLLGPADESNGVSLTPTFVIGNPQQEIGADGAGYNLQLRDLYTGGGYNLPGNPGAATAAALFRVEEGTGTSGNGVPAGQSLVFTSGMASNFVLTDTAGILAPGKPNLIPVDQTAHTVSIPLEVFAEKPLQTLRPYKWEMYAGYAYKYSPAEGKRVSAYSVYTWPASSILPIPAARPVNQNFDFITGQQ</sequence>
<dbReference type="Gene3D" id="2.60.40.1120">
    <property type="entry name" value="Carboxypeptidase-like, regulatory domain"/>
    <property type="match status" value="1"/>
</dbReference>
<protein>
    <recommendedName>
        <fullName evidence="4">Carboxypeptidase regulatory-like domain-containing protein</fullName>
    </recommendedName>
</protein>
<dbReference type="InterPro" id="IPR013784">
    <property type="entry name" value="Carb-bd-like_fold"/>
</dbReference>
<dbReference type="AlphaFoldDB" id="A0A2K3UZR0"/>
<evidence type="ECO:0008006" key="4">
    <source>
        <dbReference type="Google" id="ProtNLM"/>
    </source>
</evidence>
<dbReference type="RefSeq" id="WP_103312444.1">
    <property type="nucleotide sequence ID" value="NZ_PPPD01000001.1"/>
</dbReference>
<keyword evidence="1" id="KW-0732">Signal</keyword>
<name>A0A2K3UZR0_9DEIO</name>
<proteinExistence type="predicted"/>
<dbReference type="Pfam" id="PF13620">
    <property type="entry name" value="CarboxypepD_reg"/>
    <property type="match status" value="1"/>
</dbReference>
<evidence type="ECO:0000313" key="3">
    <source>
        <dbReference type="Proteomes" id="UP000236379"/>
    </source>
</evidence>
<accession>A0A2K3UZR0</accession>
<evidence type="ECO:0000313" key="2">
    <source>
        <dbReference type="EMBL" id="PNY82005.1"/>
    </source>
</evidence>
<organism evidence="2 3">
    <name type="scientific">Deinococcus koreensis</name>
    <dbReference type="NCBI Taxonomy" id="2054903"/>
    <lineage>
        <taxon>Bacteria</taxon>
        <taxon>Thermotogati</taxon>
        <taxon>Deinococcota</taxon>
        <taxon>Deinococci</taxon>
        <taxon>Deinococcales</taxon>
        <taxon>Deinococcaceae</taxon>
        <taxon>Deinococcus</taxon>
    </lineage>
</organism>
<dbReference type="PROSITE" id="PS51257">
    <property type="entry name" value="PROKAR_LIPOPROTEIN"/>
    <property type="match status" value="1"/>
</dbReference>